<dbReference type="AlphaFoldDB" id="M5FSI7"/>
<gene>
    <name evidence="1" type="ORF">DACRYDRAFT_16882</name>
</gene>
<dbReference type="HOGENOM" id="CLU_1189884_0_0_1"/>
<organism evidence="1 2">
    <name type="scientific">Dacryopinax primogenitus (strain DJM 731)</name>
    <name type="common">Brown rot fungus</name>
    <dbReference type="NCBI Taxonomy" id="1858805"/>
    <lineage>
        <taxon>Eukaryota</taxon>
        <taxon>Fungi</taxon>
        <taxon>Dikarya</taxon>
        <taxon>Basidiomycota</taxon>
        <taxon>Agaricomycotina</taxon>
        <taxon>Dacrymycetes</taxon>
        <taxon>Dacrymycetales</taxon>
        <taxon>Dacrymycetaceae</taxon>
        <taxon>Dacryopinax</taxon>
    </lineage>
</organism>
<evidence type="ECO:0000313" key="2">
    <source>
        <dbReference type="Proteomes" id="UP000030653"/>
    </source>
</evidence>
<reference evidence="1 2" key="1">
    <citation type="journal article" date="2012" name="Science">
        <title>The Paleozoic origin of enzymatic lignin decomposition reconstructed from 31 fungal genomes.</title>
        <authorList>
            <person name="Floudas D."/>
            <person name="Binder M."/>
            <person name="Riley R."/>
            <person name="Barry K."/>
            <person name="Blanchette R.A."/>
            <person name="Henrissat B."/>
            <person name="Martinez A.T."/>
            <person name="Otillar R."/>
            <person name="Spatafora J.W."/>
            <person name="Yadav J.S."/>
            <person name="Aerts A."/>
            <person name="Benoit I."/>
            <person name="Boyd A."/>
            <person name="Carlson A."/>
            <person name="Copeland A."/>
            <person name="Coutinho P.M."/>
            <person name="de Vries R.P."/>
            <person name="Ferreira P."/>
            <person name="Findley K."/>
            <person name="Foster B."/>
            <person name="Gaskell J."/>
            <person name="Glotzer D."/>
            <person name="Gorecki P."/>
            <person name="Heitman J."/>
            <person name="Hesse C."/>
            <person name="Hori C."/>
            <person name="Igarashi K."/>
            <person name="Jurgens J.A."/>
            <person name="Kallen N."/>
            <person name="Kersten P."/>
            <person name="Kohler A."/>
            <person name="Kuees U."/>
            <person name="Kumar T.K.A."/>
            <person name="Kuo A."/>
            <person name="LaButti K."/>
            <person name="Larrondo L.F."/>
            <person name="Lindquist E."/>
            <person name="Ling A."/>
            <person name="Lombard V."/>
            <person name="Lucas S."/>
            <person name="Lundell T."/>
            <person name="Martin R."/>
            <person name="McLaughlin D.J."/>
            <person name="Morgenstern I."/>
            <person name="Morin E."/>
            <person name="Murat C."/>
            <person name="Nagy L.G."/>
            <person name="Nolan M."/>
            <person name="Ohm R.A."/>
            <person name="Patyshakuliyeva A."/>
            <person name="Rokas A."/>
            <person name="Ruiz-Duenas F.J."/>
            <person name="Sabat G."/>
            <person name="Salamov A."/>
            <person name="Samejima M."/>
            <person name="Schmutz J."/>
            <person name="Slot J.C."/>
            <person name="St John F."/>
            <person name="Stenlid J."/>
            <person name="Sun H."/>
            <person name="Sun S."/>
            <person name="Syed K."/>
            <person name="Tsang A."/>
            <person name="Wiebenga A."/>
            <person name="Young D."/>
            <person name="Pisabarro A."/>
            <person name="Eastwood D.C."/>
            <person name="Martin F."/>
            <person name="Cullen D."/>
            <person name="Grigoriev I.V."/>
            <person name="Hibbett D.S."/>
        </authorList>
    </citation>
    <scope>NUCLEOTIDE SEQUENCE [LARGE SCALE GENOMIC DNA]</scope>
    <source>
        <strain evidence="1 2">DJM-731 SS1</strain>
    </source>
</reference>
<dbReference type="EMBL" id="JH795867">
    <property type="protein sequence ID" value="EJU00411.1"/>
    <property type="molecule type" value="Genomic_DNA"/>
</dbReference>
<proteinExistence type="predicted"/>
<sequence length="233" mass="25944">MAATSNALENMIEKNLAIQGPKITVSWVPAERGEYKKKITDTMSVIPKDWKEQGVWLKQADKVGKMRADVMKLLLEELQAFRLVNEGRVLFLGLHMQMLWELLAPVMEWKRCHLGAPIGNANEDLLLEAWTKEDNNAGPMLPAIVALEEEDIETAGALPGDLQETNQLAGNSQKQVALVAKLLIVGTLPWGSILVSVLTPASTEVRPSATITEMEEEVVVHARGWKWMQSKKR</sequence>
<dbReference type="RefSeq" id="XP_040627308.1">
    <property type="nucleotide sequence ID" value="XM_040771237.1"/>
</dbReference>
<protein>
    <submittedName>
        <fullName evidence="1">Uncharacterized protein</fullName>
    </submittedName>
</protein>
<dbReference type="GeneID" id="63686299"/>
<accession>M5FSI7</accession>
<keyword evidence="2" id="KW-1185">Reference proteome</keyword>
<name>M5FSI7_DACPD</name>
<evidence type="ECO:0000313" key="1">
    <source>
        <dbReference type="EMBL" id="EJU00411.1"/>
    </source>
</evidence>
<dbReference type="Proteomes" id="UP000030653">
    <property type="component" value="Unassembled WGS sequence"/>
</dbReference>